<dbReference type="InterPro" id="IPR010525">
    <property type="entry name" value="ARF_dom"/>
</dbReference>
<reference evidence="2" key="1">
    <citation type="journal article" date="2023" name="Plant J.">
        <title>Genome sequences and population genomics provide insights into the demographic history, inbreeding, and mutation load of two 'living fossil' tree species of Dipteronia.</title>
        <authorList>
            <person name="Feng Y."/>
            <person name="Comes H.P."/>
            <person name="Chen J."/>
            <person name="Zhu S."/>
            <person name="Lu R."/>
            <person name="Zhang X."/>
            <person name="Li P."/>
            <person name="Qiu J."/>
            <person name="Olsen K.M."/>
            <person name="Qiu Y."/>
        </authorList>
    </citation>
    <scope>NUCLEOTIDE SEQUENCE</scope>
    <source>
        <strain evidence="2">KIB01</strain>
    </source>
</reference>
<sequence length="171" mass="19634">MIERFSIYENVVLRGGDGKLKLGLRRDRRCSEDVLNSIIAKHYHYSNVLSSVADAISNKSMFDVFYSPRARYQEFVIPYWKYIESIAEPVLAEGKFVLRPKMISVVVDSIADCDPYKWPNSKWRRLKVIGDRGDYKEAVSPWDIVCDVSSSIMTPDFIKAVETADARQLIS</sequence>
<dbReference type="PANTHER" id="PTHR31384">
    <property type="entry name" value="AUXIN RESPONSE FACTOR 4-RELATED"/>
    <property type="match status" value="1"/>
</dbReference>
<dbReference type="GO" id="GO:0005634">
    <property type="term" value="C:nucleus"/>
    <property type="evidence" value="ECO:0007669"/>
    <property type="project" value="InterPro"/>
</dbReference>
<keyword evidence="3" id="KW-1185">Reference proteome</keyword>
<name>A0AAD9TJY6_9ROSI</name>
<evidence type="ECO:0000313" key="2">
    <source>
        <dbReference type="EMBL" id="KAK2636964.1"/>
    </source>
</evidence>
<dbReference type="GO" id="GO:0006355">
    <property type="term" value="P:regulation of DNA-templated transcription"/>
    <property type="evidence" value="ECO:0007669"/>
    <property type="project" value="InterPro"/>
</dbReference>
<comment type="caution">
    <text evidence="2">The sequence shown here is derived from an EMBL/GenBank/DDBJ whole genome shotgun (WGS) entry which is preliminary data.</text>
</comment>
<dbReference type="GO" id="GO:0009725">
    <property type="term" value="P:response to hormone"/>
    <property type="evidence" value="ECO:0007669"/>
    <property type="project" value="InterPro"/>
</dbReference>
<accession>A0AAD9TJY6</accession>
<dbReference type="Gene3D" id="2.30.30.1040">
    <property type="match status" value="1"/>
</dbReference>
<dbReference type="Proteomes" id="UP001280121">
    <property type="component" value="Unassembled WGS sequence"/>
</dbReference>
<dbReference type="PANTHER" id="PTHR31384:SF102">
    <property type="entry name" value="AUXIN RESPONSE FACTOR 4"/>
    <property type="match status" value="1"/>
</dbReference>
<dbReference type="GO" id="GO:0003677">
    <property type="term" value="F:DNA binding"/>
    <property type="evidence" value="ECO:0007669"/>
    <property type="project" value="InterPro"/>
</dbReference>
<protein>
    <recommendedName>
        <fullName evidence="1">Auxin response factor domain-containing protein</fullName>
    </recommendedName>
</protein>
<proteinExistence type="predicted"/>
<organism evidence="2 3">
    <name type="scientific">Dipteronia dyeriana</name>
    <dbReference type="NCBI Taxonomy" id="168575"/>
    <lineage>
        <taxon>Eukaryota</taxon>
        <taxon>Viridiplantae</taxon>
        <taxon>Streptophyta</taxon>
        <taxon>Embryophyta</taxon>
        <taxon>Tracheophyta</taxon>
        <taxon>Spermatophyta</taxon>
        <taxon>Magnoliopsida</taxon>
        <taxon>eudicotyledons</taxon>
        <taxon>Gunneridae</taxon>
        <taxon>Pentapetalae</taxon>
        <taxon>rosids</taxon>
        <taxon>malvids</taxon>
        <taxon>Sapindales</taxon>
        <taxon>Sapindaceae</taxon>
        <taxon>Hippocastanoideae</taxon>
        <taxon>Acereae</taxon>
        <taxon>Dipteronia</taxon>
    </lineage>
</organism>
<dbReference type="InterPro" id="IPR044835">
    <property type="entry name" value="ARF_plant"/>
</dbReference>
<gene>
    <name evidence="2" type="ORF">Ddye_031756</name>
</gene>
<feature type="domain" description="Auxin response factor" evidence="1">
    <location>
        <begin position="75"/>
        <end position="144"/>
    </location>
</feature>
<dbReference type="EMBL" id="JANJYI010000009">
    <property type="protein sequence ID" value="KAK2636964.1"/>
    <property type="molecule type" value="Genomic_DNA"/>
</dbReference>
<dbReference type="Pfam" id="PF06507">
    <property type="entry name" value="ARF_AD"/>
    <property type="match status" value="1"/>
</dbReference>
<dbReference type="AlphaFoldDB" id="A0AAD9TJY6"/>
<evidence type="ECO:0000259" key="1">
    <source>
        <dbReference type="Pfam" id="PF06507"/>
    </source>
</evidence>
<evidence type="ECO:0000313" key="3">
    <source>
        <dbReference type="Proteomes" id="UP001280121"/>
    </source>
</evidence>